<proteinExistence type="predicted"/>
<protein>
    <submittedName>
        <fullName evidence="2">Putative ras GTP exchange factor son of sevenless</fullName>
    </submittedName>
</protein>
<evidence type="ECO:0000313" key="3">
    <source>
        <dbReference type="Proteomes" id="UP000316759"/>
    </source>
</evidence>
<dbReference type="GO" id="GO:0046982">
    <property type="term" value="F:protein heterodimerization activity"/>
    <property type="evidence" value="ECO:0007669"/>
    <property type="project" value="InterPro"/>
</dbReference>
<comment type="caution">
    <text evidence="2">The sequence shown here is derived from an EMBL/GenBank/DDBJ whole genome shotgun (WGS) entry which is preliminary data.</text>
</comment>
<dbReference type="Proteomes" id="UP000316759">
    <property type="component" value="Unassembled WGS sequence"/>
</dbReference>
<sequence length="748" mass="82143">MASKMSVSCSHGISSTHVTLDRIFHNGLLDTACDKLLDYHCHNSNKQTLNLDSSARAFLMDYIVDIMKNLCEPSAPHSVNDVCDRLDYSFPSKLRPSDPLIEEFRLLAERGKKKTLYLPHDKVISCLKFACPRIEQSAALFLTHLIEHTLSQIILWAVNFEAKLQSGIIEYTDIQHVCTLFGTPKMPKFSVCQTLPFLHRQSADYTGHAKELQFFLRTTVEHLGIVVRVFGDSLFDEMAQLSLAAESTSTGMAGSCEIVVAAGNLFNAVTAAQSVFSRASELYSHMTLLSECVDDVFEGQTRLLGSCLIEPAEDETFHSFAYYSEALFSSDFWNWTLLLTQAPCMVRALNTIFQNILRTVMEKASSRRLVDLETRYADPHSCGLCASSNASDSGPPNSSGVSTGTSYSNSSHLADSPQSTAGSLPRVHNSGAPCQSVTDPPGSIPMPFSTCTARRMSRCTASPSCHSLGTFRQLRAGHTGTTSTNTSLQRRKKSWTTRRSVSGSPSPPSQFLTLSTSGVGGGGEASEYTNSKHSMFLEIKPSEVGMSTSSSSSSALNEGGIKSSQGSESHSFEHTQGLVEPDDHSNLSTCSMKDMQARLMELFPANIYAGGTTASCSHMVIAFRYLLPQLLQLPTLQLFYLIEIIEALYVHATEENEQSMLKDVLCMLSKTRLCIQNSMSTHDWVKSMAPRLANFLKTPLSGSVLSAEAKSKLDDIIQSVSRNQSSSERPILVSEFIMGKRIFIYLFI</sequence>
<feature type="region of interest" description="Disordered" evidence="1">
    <location>
        <begin position="387"/>
        <end position="444"/>
    </location>
</feature>
<feature type="region of interest" description="Disordered" evidence="1">
    <location>
        <begin position="543"/>
        <end position="586"/>
    </location>
</feature>
<keyword evidence="3" id="KW-1185">Reference proteome</keyword>
<dbReference type="AlphaFoldDB" id="A0A504YVH9"/>
<dbReference type="EMBL" id="SUNJ01007417">
    <property type="protein sequence ID" value="TPP62017.1"/>
    <property type="molecule type" value="Genomic_DNA"/>
</dbReference>
<dbReference type="InterPro" id="IPR009072">
    <property type="entry name" value="Histone-fold"/>
</dbReference>
<feature type="compositionally biased region" description="Polar residues" evidence="1">
    <location>
        <begin position="479"/>
        <end position="488"/>
    </location>
</feature>
<organism evidence="2 3">
    <name type="scientific">Fasciola gigantica</name>
    <name type="common">Giant liver fluke</name>
    <dbReference type="NCBI Taxonomy" id="46835"/>
    <lineage>
        <taxon>Eukaryota</taxon>
        <taxon>Metazoa</taxon>
        <taxon>Spiralia</taxon>
        <taxon>Lophotrochozoa</taxon>
        <taxon>Platyhelminthes</taxon>
        <taxon>Trematoda</taxon>
        <taxon>Digenea</taxon>
        <taxon>Plagiorchiida</taxon>
        <taxon>Echinostomata</taxon>
        <taxon>Echinostomatoidea</taxon>
        <taxon>Fasciolidae</taxon>
        <taxon>Fasciola</taxon>
    </lineage>
</organism>
<name>A0A504YVH9_FASGI</name>
<feature type="compositionally biased region" description="Polar residues" evidence="1">
    <location>
        <begin position="387"/>
        <end position="422"/>
    </location>
</feature>
<gene>
    <name evidence="2" type="ORF">FGIG_01673</name>
</gene>
<dbReference type="OrthoDB" id="546434at2759"/>
<dbReference type="STRING" id="46835.A0A504YVH9"/>
<accession>A0A504YVH9</accession>
<dbReference type="Gene3D" id="1.10.20.10">
    <property type="entry name" value="Histone, subunit A"/>
    <property type="match status" value="1"/>
</dbReference>
<feature type="region of interest" description="Disordered" evidence="1">
    <location>
        <begin position="476"/>
        <end position="530"/>
    </location>
</feature>
<reference evidence="2 3" key="1">
    <citation type="submission" date="2019-04" db="EMBL/GenBank/DDBJ databases">
        <title>Annotation for the trematode Fasciola gigantica.</title>
        <authorList>
            <person name="Choi Y.-J."/>
        </authorList>
    </citation>
    <scope>NUCLEOTIDE SEQUENCE [LARGE SCALE GENOMIC DNA]</scope>
    <source>
        <strain evidence="2">Uganda_cow_1</strain>
    </source>
</reference>
<evidence type="ECO:0000256" key="1">
    <source>
        <dbReference type="SAM" id="MobiDB-lite"/>
    </source>
</evidence>
<evidence type="ECO:0000313" key="2">
    <source>
        <dbReference type="EMBL" id="TPP62017.1"/>
    </source>
</evidence>